<dbReference type="OrthoDB" id="3025195at2759"/>
<sequence>MTNPTLSYPPQAHLVQPQDPTTSTSAQPGATPGMNSGKAVDDAKDVERMRGGCIPLPNGGRCWIIPIPCCC</sequence>
<evidence type="ECO:0000313" key="2">
    <source>
        <dbReference type="EMBL" id="TFL00080.1"/>
    </source>
</evidence>
<dbReference type="Proteomes" id="UP000305067">
    <property type="component" value="Unassembled WGS sequence"/>
</dbReference>
<dbReference type="AlphaFoldDB" id="A0A5C3QG10"/>
<feature type="region of interest" description="Disordered" evidence="1">
    <location>
        <begin position="1"/>
        <end position="42"/>
    </location>
</feature>
<proteinExistence type="predicted"/>
<name>A0A5C3QG10_9AGAR</name>
<feature type="compositionally biased region" description="Polar residues" evidence="1">
    <location>
        <begin position="18"/>
        <end position="28"/>
    </location>
</feature>
<organism evidence="2 3">
    <name type="scientific">Pterulicium gracile</name>
    <dbReference type="NCBI Taxonomy" id="1884261"/>
    <lineage>
        <taxon>Eukaryota</taxon>
        <taxon>Fungi</taxon>
        <taxon>Dikarya</taxon>
        <taxon>Basidiomycota</taxon>
        <taxon>Agaricomycotina</taxon>
        <taxon>Agaricomycetes</taxon>
        <taxon>Agaricomycetidae</taxon>
        <taxon>Agaricales</taxon>
        <taxon>Pleurotineae</taxon>
        <taxon>Pterulaceae</taxon>
        <taxon>Pterulicium</taxon>
    </lineage>
</organism>
<evidence type="ECO:0000256" key="1">
    <source>
        <dbReference type="SAM" id="MobiDB-lite"/>
    </source>
</evidence>
<evidence type="ECO:0000313" key="3">
    <source>
        <dbReference type="Proteomes" id="UP000305067"/>
    </source>
</evidence>
<protein>
    <submittedName>
        <fullName evidence="2">Uncharacterized protein</fullName>
    </submittedName>
</protein>
<gene>
    <name evidence="2" type="ORF">BDV98DRAFT_594268</name>
</gene>
<reference evidence="2 3" key="1">
    <citation type="journal article" date="2019" name="Nat. Ecol. Evol.">
        <title>Megaphylogeny resolves global patterns of mushroom evolution.</title>
        <authorList>
            <person name="Varga T."/>
            <person name="Krizsan K."/>
            <person name="Foldi C."/>
            <person name="Dima B."/>
            <person name="Sanchez-Garcia M."/>
            <person name="Sanchez-Ramirez S."/>
            <person name="Szollosi G.J."/>
            <person name="Szarkandi J.G."/>
            <person name="Papp V."/>
            <person name="Albert L."/>
            <person name="Andreopoulos W."/>
            <person name="Angelini C."/>
            <person name="Antonin V."/>
            <person name="Barry K.W."/>
            <person name="Bougher N.L."/>
            <person name="Buchanan P."/>
            <person name="Buyck B."/>
            <person name="Bense V."/>
            <person name="Catcheside P."/>
            <person name="Chovatia M."/>
            <person name="Cooper J."/>
            <person name="Damon W."/>
            <person name="Desjardin D."/>
            <person name="Finy P."/>
            <person name="Geml J."/>
            <person name="Haridas S."/>
            <person name="Hughes K."/>
            <person name="Justo A."/>
            <person name="Karasinski D."/>
            <person name="Kautmanova I."/>
            <person name="Kiss B."/>
            <person name="Kocsube S."/>
            <person name="Kotiranta H."/>
            <person name="LaButti K.M."/>
            <person name="Lechner B.E."/>
            <person name="Liimatainen K."/>
            <person name="Lipzen A."/>
            <person name="Lukacs Z."/>
            <person name="Mihaltcheva S."/>
            <person name="Morgado L.N."/>
            <person name="Niskanen T."/>
            <person name="Noordeloos M.E."/>
            <person name="Ohm R.A."/>
            <person name="Ortiz-Santana B."/>
            <person name="Ovrebo C."/>
            <person name="Racz N."/>
            <person name="Riley R."/>
            <person name="Savchenko A."/>
            <person name="Shiryaev A."/>
            <person name="Soop K."/>
            <person name="Spirin V."/>
            <person name="Szebenyi C."/>
            <person name="Tomsovsky M."/>
            <person name="Tulloss R.E."/>
            <person name="Uehling J."/>
            <person name="Grigoriev I.V."/>
            <person name="Vagvolgyi C."/>
            <person name="Papp T."/>
            <person name="Martin F.M."/>
            <person name="Miettinen O."/>
            <person name="Hibbett D.S."/>
            <person name="Nagy L.G."/>
        </authorList>
    </citation>
    <scope>NUCLEOTIDE SEQUENCE [LARGE SCALE GENOMIC DNA]</scope>
    <source>
        <strain evidence="2 3">CBS 309.79</strain>
    </source>
</reference>
<keyword evidence="3" id="KW-1185">Reference proteome</keyword>
<dbReference type="EMBL" id="ML178830">
    <property type="protein sequence ID" value="TFL00080.1"/>
    <property type="molecule type" value="Genomic_DNA"/>
</dbReference>
<accession>A0A5C3QG10</accession>